<feature type="signal peptide" evidence="1">
    <location>
        <begin position="1"/>
        <end position="25"/>
    </location>
</feature>
<dbReference type="PROSITE" id="PS51318">
    <property type="entry name" value="TAT"/>
    <property type="match status" value="1"/>
</dbReference>
<dbReference type="InterPro" id="IPR006311">
    <property type="entry name" value="TAT_signal"/>
</dbReference>
<feature type="chain" id="PRO_5046167721" evidence="1">
    <location>
        <begin position="26"/>
        <end position="276"/>
    </location>
</feature>
<comment type="caution">
    <text evidence="2">The sequence shown here is derived from an EMBL/GenBank/DDBJ whole genome shotgun (WGS) entry which is preliminary data.</text>
</comment>
<sequence length="276" mass="29442">MTMPPQRRALLTFLAIALVSAACNATSNNTVPVDQGVAPAAVKSAPGGTSDAPDIDLWAPFLAVAAGNYTAQCKSLSIPPQPAAKQNGPLIIAADGTLHAGSVVGNLKPARTASLNRSRDISGKPLLSVSIASKAGSFGAVEQDDGTKQAAFGRTPNMFECRLAEKVQPGTQSIYVQFAGFFDAASKMTCRHVRTRKVDKADYEMAKGVLTIGTTRFDLNTLKDENLIMWPEEGFSYSGNTDNDSSFDLDLDMHGKPKHLKLMKKGRNLIECSPLR</sequence>
<organism evidence="2 3">
    <name type="scientific">Massilia rubra</name>
    <dbReference type="NCBI Taxonomy" id="2607910"/>
    <lineage>
        <taxon>Bacteria</taxon>
        <taxon>Pseudomonadati</taxon>
        <taxon>Pseudomonadota</taxon>
        <taxon>Betaproteobacteria</taxon>
        <taxon>Burkholderiales</taxon>
        <taxon>Oxalobacteraceae</taxon>
        <taxon>Telluria group</taxon>
        <taxon>Massilia</taxon>
    </lineage>
</organism>
<dbReference type="RefSeq" id="WP_167227626.1">
    <property type="nucleotide sequence ID" value="NZ_VUYU01000014.1"/>
</dbReference>
<name>A0ABX0M117_9BURK</name>
<keyword evidence="3" id="KW-1185">Reference proteome</keyword>
<protein>
    <submittedName>
        <fullName evidence="2">Uncharacterized protein</fullName>
    </submittedName>
</protein>
<keyword evidence="1" id="KW-0732">Signal</keyword>
<reference evidence="2 3" key="1">
    <citation type="submission" date="2019-09" db="EMBL/GenBank/DDBJ databases">
        <title>Taxonomy of Antarctic Massilia spp.: description of Massilia rubra sp. nov., Massilia aquatica sp. nov., Massilia mucilaginosa sp. nov., Massilia frigida sp. nov. isolated from streams, lakes and regoliths.</title>
        <authorList>
            <person name="Holochova P."/>
            <person name="Sedlacek I."/>
            <person name="Kralova S."/>
            <person name="Maslanova I."/>
            <person name="Busse H.-J."/>
            <person name="Stankova E."/>
            <person name="Vrbovska V."/>
            <person name="Kovarovic V."/>
            <person name="Bartak M."/>
            <person name="Svec P."/>
            <person name="Pantucek R."/>
        </authorList>
    </citation>
    <scope>NUCLEOTIDE SEQUENCE [LARGE SCALE GENOMIC DNA]</scope>
    <source>
        <strain evidence="2 3">CCM 8692</strain>
    </source>
</reference>
<gene>
    <name evidence="2" type="ORF">F0185_20550</name>
</gene>
<accession>A0ABX0M117</accession>
<evidence type="ECO:0000313" key="3">
    <source>
        <dbReference type="Proteomes" id="UP000785613"/>
    </source>
</evidence>
<dbReference type="EMBL" id="VUYU01000014">
    <property type="protein sequence ID" value="NHZ35961.1"/>
    <property type="molecule type" value="Genomic_DNA"/>
</dbReference>
<proteinExistence type="predicted"/>
<evidence type="ECO:0000256" key="1">
    <source>
        <dbReference type="SAM" id="SignalP"/>
    </source>
</evidence>
<dbReference type="PROSITE" id="PS51257">
    <property type="entry name" value="PROKAR_LIPOPROTEIN"/>
    <property type="match status" value="1"/>
</dbReference>
<evidence type="ECO:0000313" key="2">
    <source>
        <dbReference type="EMBL" id="NHZ35961.1"/>
    </source>
</evidence>
<dbReference type="Proteomes" id="UP000785613">
    <property type="component" value="Unassembled WGS sequence"/>
</dbReference>